<dbReference type="AlphaFoldDB" id="A0A3L8PWS2"/>
<dbReference type="FunFam" id="3.90.950.10:FF:000002">
    <property type="entry name" value="Inosine/xanthosine triphosphatase"/>
    <property type="match status" value="1"/>
</dbReference>
<comment type="similarity">
    <text evidence="10 11">Belongs to the YjjX NTPase family.</text>
</comment>
<name>A0A3L8PWS2_9GAMM</name>
<dbReference type="Gene3D" id="3.90.950.10">
    <property type="match status" value="1"/>
</dbReference>
<evidence type="ECO:0000256" key="5">
    <source>
        <dbReference type="ARBA" id="ARBA00022842"/>
    </source>
</evidence>
<reference evidence="13 14" key="1">
    <citation type="submission" date="2018-09" db="EMBL/GenBank/DDBJ databases">
        <title>Phylogeny of the Shewanellaceae, and recommendation for two new genera, Pseudoshewanella and Parashewanella.</title>
        <authorList>
            <person name="Wang G."/>
        </authorList>
    </citation>
    <scope>NUCLEOTIDE SEQUENCE [LARGE SCALE GENOMIC DNA]</scope>
    <source>
        <strain evidence="13 14">C51</strain>
    </source>
</reference>
<gene>
    <name evidence="13" type="ORF">D5018_14020</name>
</gene>
<evidence type="ECO:0000256" key="7">
    <source>
        <dbReference type="ARBA" id="ARBA00023211"/>
    </source>
</evidence>
<dbReference type="GO" id="GO:0103023">
    <property type="term" value="F:ITPase activity"/>
    <property type="evidence" value="ECO:0007669"/>
    <property type="project" value="UniProtKB-EC"/>
</dbReference>
<comment type="catalytic activity">
    <reaction evidence="8 11">
        <text>ITP + H2O = IDP + phosphate + H(+)</text>
        <dbReference type="Rhea" id="RHEA:28330"/>
        <dbReference type="ChEBI" id="CHEBI:15377"/>
        <dbReference type="ChEBI" id="CHEBI:15378"/>
        <dbReference type="ChEBI" id="CHEBI:43474"/>
        <dbReference type="ChEBI" id="CHEBI:58280"/>
        <dbReference type="ChEBI" id="CHEBI:61402"/>
        <dbReference type="EC" id="3.6.1.73"/>
    </reaction>
</comment>
<dbReference type="Proteomes" id="UP000281474">
    <property type="component" value="Unassembled WGS sequence"/>
</dbReference>
<proteinExistence type="inferred from homology"/>
<evidence type="ECO:0000256" key="8">
    <source>
        <dbReference type="ARBA" id="ARBA00048174"/>
    </source>
</evidence>
<keyword evidence="14" id="KW-1185">Reference proteome</keyword>
<comment type="catalytic activity">
    <reaction evidence="9 11">
        <text>XTP + H2O = XDP + phosphate + H(+)</text>
        <dbReference type="Rhea" id="RHEA:28406"/>
        <dbReference type="ChEBI" id="CHEBI:15377"/>
        <dbReference type="ChEBI" id="CHEBI:15378"/>
        <dbReference type="ChEBI" id="CHEBI:43474"/>
        <dbReference type="ChEBI" id="CHEBI:59884"/>
        <dbReference type="ChEBI" id="CHEBI:61314"/>
        <dbReference type="EC" id="3.6.1.73"/>
    </reaction>
</comment>
<dbReference type="GO" id="GO:0000166">
    <property type="term" value="F:nucleotide binding"/>
    <property type="evidence" value="ECO:0007669"/>
    <property type="project" value="UniProtKB-KW"/>
</dbReference>
<evidence type="ECO:0000313" key="13">
    <source>
        <dbReference type="EMBL" id="RLV59063.1"/>
    </source>
</evidence>
<dbReference type="InterPro" id="IPR029001">
    <property type="entry name" value="ITPase-like_fam"/>
</dbReference>
<dbReference type="Pfam" id="PF01931">
    <property type="entry name" value="NTPase_I-T"/>
    <property type="match status" value="1"/>
</dbReference>
<comment type="caution">
    <text evidence="13">The sequence shown here is derived from an EMBL/GenBank/DDBJ whole genome shotgun (WGS) entry which is preliminary data.</text>
</comment>
<evidence type="ECO:0000256" key="1">
    <source>
        <dbReference type="ARBA" id="ARBA00001936"/>
    </source>
</evidence>
<organism evidence="13 14">
    <name type="scientific">Parashewanella curva</name>
    <dbReference type="NCBI Taxonomy" id="2338552"/>
    <lineage>
        <taxon>Bacteria</taxon>
        <taxon>Pseudomonadati</taxon>
        <taxon>Pseudomonadota</taxon>
        <taxon>Gammaproteobacteria</taxon>
        <taxon>Alteromonadales</taxon>
        <taxon>Shewanellaceae</taxon>
        <taxon>Parashewanella</taxon>
    </lineage>
</organism>
<dbReference type="OrthoDB" id="6334099at2"/>
<dbReference type="InterPro" id="IPR050299">
    <property type="entry name" value="YjjX_NTPase"/>
</dbReference>
<dbReference type="GO" id="GO:0006772">
    <property type="term" value="P:thiamine metabolic process"/>
    <property type="evidence" value="ECO:0007669"/>
    <property type="project" value="TreeGrafter"/>
</dbReference>
<dbReference type="EMBL" id="QZEI01000045">
    <property type="protein sequence ID" value="RLV59063.1"/>
    <property type="molecule type" value="Genomic_DNA"/>
</dbReference>
<dbReference type="InterPro" id="IPR002786">
    <property type="entry name" value="Non_canon_purine_NTPase"/>
</dbReference>
<accession>A0A3L8PWS2</accession>
<keyword evidence="3 11" id="KW-0547">Nucleotide-binding</keyword>
<dbReference type="NCBIfam" id="NF003459">
    <property type="entry name" value="PRK05074.1"/>
    <property type="match status" value="1"/>
</dbReference>
<keyword evidence="4 11" id="KW-0378">Hydrolase</keyword>
<dbReference type="PANTHER" id="PTHR34699">
    <property type="match status" value="1"/>
</dbReference>
<dbReference type="InterPro" id="IPR026533">
    <property type="entry name" value="NTPase/PRRC1"/>
</dbReference>
<dbReference type="EC" id="3.6.1.73" evidence="11"/>
<comment type="cofactor">
    <cofactor evidence="1">
        <name>Mn(2+)</name>
        <dbReference type="ChEBI" id="CHEBI:29035"/>
    </cofactor>
</comment>
<evidence type="ECO:0000256" key="6">
    <source>
        <dbReference type="ARBA" id="ARBA00023080"/>
    </source>
</evidence>
<evidence type="ECO:0000256" key="4">
    <source>
        <dbReference type="ARBA" id="ARBA00022801"/>
    </source>
</evidence>
<protein>
    <recommendedName>
        <fullName evidence="11">Inosine/xanthosine triphosphatase</fullName>
        <shortName evidence="11">ITPase/XTPase</shortName>
        <ecNumber evidence="11">3.6.1.73</ecNumber>
    </recommendedName>
    <alternativeName>
        <fullName evidence="11">Non-canonical purine NTP phosphatase</fullName>
    </alternativeName>
    <alternativeName>
        <fullName evidence="11">Non-standard purine NTP phosphatase</fullName>
    </alternativeName>
    <alternativeName>
        <fullName evidence="11">Nucleoside-triphosphate phosphatase</fullName>
        <shortName evidence="11">NTPase</shortName>
    </alternativeName>
</protein>
<evidence type="ECO:0000256" key="10">
    <source>
        <dbReference type="ARBA" id="ARBA00060855"/>
    </source>
</evidence>
<dbReference type="NCBIfam" id="TIGR00258">
    <property type="entry name" value="inosine/xanthosine triphosphatase"/>
    <property type="match status" value="1"/>
</dbReference>
<evidence type="ECO:0000256" key="11">
    <source>
        <dbReference type="HAMAP-Rule" id="MF_00648"/>
    </source>
</evidence>
<keyword evidence="7 11" id="KW-0464">Manganese</keyword>
<dbReference type="GO" id="GO:0009117">
    <property type="term" value="P:nucleotide metabolic process"/>
    <property type="evidence" value="ECO:0007669"/>
    <property type="project" value="UniProtKB-KW"/>
</dbReference>
<evidence type="ECO:0000259" key="12">
    <source>
        <dbReference type="Pfam" id="PF01931"/>
    </source>
</evidence>
<evidence type="ECO:0000256" key="9">
    <source>
        <dbReference type="ARBA" id="ARBA00048781"/>
    </source>
</evidence>
<dbReference type="GO" id="GO:0046872">
    <property type="term" value="F:metal ion binding"/>
    <property type="evidence" value="ECO:0007669"/>
    <property type="project" value="UniProtKB-KW"/>
</dbReference>
<comment type="subunit">
    <text evidence="11">Homodimer.</text>
</comment>
<evidence type="ECO:0000256" key="2">
    <source>
        <dbReference type="ARBA" id="ARBA00022723"/>
    </source>
</evidence>
<dbReference type="HAMAP" id="MF_00648">
    <property type="entry name" value="Non_canon_purine_NTPase_YjjX"/>
    <property type="match status" value="1"/>
</dbReference>
<evidence type="ECO:0000256" key="3">
    <source>
        <dbReference type="ARBA" id="ARBA00022741"/>
    </source>
</evidence>
<comment type="cofactor">
    <cofactor evidence="11">
        <name>Mg(2+)</name>
        <dbReference type="ChEBI" id="CHEBI:18420"/>
    </cofactor>
    <cofactor evidence="11">
        <name>Mn(2+)</name>
        <dbReference type="ChEBI" id="CHEBI:29035"/>
    </cofactor>
    <text evidence="11">Binds 1 divalent metal cation per subunit; can use either Mg(2+) or Mn(2+).</text>
</comment>
<comment type="caution">
    <text evidence="11">Lacks conserved residue(s) required for the propagation of feature annotation.</text>
</comment>
<evidence type="ECO:0000313" key="14">
    <source>
        <dbReference type="Proteomes" id="UP000281474"/>
    </source>
</evidence>
<dbReference type="PANTHER" id="PTHR34699:SF2">
    <property type="entry name" value="NON-CANONICAL PURINE NTP PHOSPHATASE_PRRC1 DOMAIN-CONTAINING PROTEIN"/>
    <property type="match status" value="1"/>
</dbReference>
<keyword evidence="6 11" id="KW-0546">Nucleotide metabolism</keyword>
<dbReference type="RefSeq" id="WP_121839625.1">
    <property type="nucleotide sequence ID" value="NZ_ML014794.1"/>
</dbReference>
<sequence>MTQIKIIVGSKNPVKIKASLQAIKAYFPNTNVEPQGVDAPSLVTDQPMTAAETRQGAINRVEYCKKHHKADFYIAIEGGVEQNQDGVFTFAYIVIDDLKQQRINRSAALPLPEIVYQKLTQGEELGNVMDDLFGTENIKQKGGAIGLLTQGLATRQSTYEQAITLAMAPFIHQDLF</sequence>
<comment type="function">
    <text evidence="11">Phosphatase that hydrolyzes non-canonical purine nucleotides such as XTP and ITP to their respective diphosphate derivatives. Probably excludes non-canonical purines from DNA/RNA precursor pool, thus preventing their incorporation into DNA/RNA and avoiding chromosomal lesions.</text>
</comment>
<keyword evidence="2 11" id="KW-0479">Metal-binding</keyword>
<keyword evidence="5 11" id="KW-0460">Magnesium</keyword>
<feature type="domain" description="Non-canonical purine NTP phosphatase/PRRC1" evidence="12">
    <location>
        <begin position="9"/>
        <end position="171"/>
    </location>
</feature>
<dbReference type="SUPFAM" id="SSF52972">
    <property type="entry name" value="ITPase-like"/>
    <property type="match status" value="1"/>
</dbReference>